<name>A0A9Q1KJL5_9CARY</name>
<proteinExistence type="predicted"/>
<comment type="caution">
    <text evidence="2">The sequence shown here is derived from an EMBL/GenBank/DDBJ whole genome shotgun (WGS) entry which is preliminary data.</text>
</comment>
<dbReference type="AlphaFoldDB" id="A0A9Q1KJL5"/>
<organism evidence="2 3">
    <name type="scientific">Carnegiea gigantea</name>
    <dbReference type="NCBI Taxonomy" id="171969"/>
    <lineage>
        <taxon>Eukaryota</taxon>
        <taxon>Viridiplantae</taxon>
        <taxon>Streptophyta</taxon>
        <taxon>Embryophyta</taxon>
        <taxon>Tracheophyta</taxon>
        <taxon>Spermatophyta</taxon>
        <taxon>Magnoliopsida</taxon>
        <taxon>eudicotyledons</taxon>
        <taxon>Gunneridae</taxon>
        <taxon>Pentapetalae</taxon>
        <taxon>Caryophyllales</taxon>
        <taxon>Cactineae</taxon>
        <taxon>Cactaceae</taxon>
        <taxon>Cactoideae</taxon>
        <taxon>Echinocereeae</taxon>
        <taxon>Carnegiea</taxon>
    </lineage>
</organism>
<dbReference type="Proteomes" id="UP001153076">
    <property type="component" value="Unassembled WGS sequence"/>
</dbReference>
<protein>
    <submittedName>
        <fullName evidence="2">Uncharacterized protein</fullName>
    </submittedName>
</protein>
<dbReference type="EMBL" id="JAKOGI010000089">
    <property type="protein sequence ID" value="KAJ8444770.1"/>
    <property type="molecule type" value="Genomic_DNA"/>
</dbReference>
<accession>A0A9Q1KJL5</accession>
<gene>
    <name evidence="2" type="ORF">Cgig2_011732</name>
</gene>
<evidence type="ECO:0000256" key="1">
    <source>
        <dbReference type="SAM" id="MobiDB-lite"/>
    </source>
</evidence>
<reference evidence="2" key="1">
    <citation type="submission" date="2022-04" db="EMBL/GenBank/DDBJ databases">
        <title>Carnegiea gigantea Genome sequencing and assembly v2.</title>
        <authorList>
            <person name="Copetti D."/>
            <person name="Sanderson M.J."/>
            <person name="Burquez A."/>
            <person name="Wojciechowski M.F."/>
        </authorList>
    </citation>
    <scope>NUCLEOTIDE SEQUENCE</scope>
    <source>
        <strain evidence="2">SGP5-SGP5p</strain>
        <tissue evidence="2">Aerial part</tissue>
    </source>
</reference>
<feature type="region of interest" description="Disordered" evidence="1">
    <location>
        <begin position="133"/>
        <end position="160"/>
    </location>
</feature>
<evidence type="ECO:0000313" key="2">
    <source>
        <dbReference type="EMBL" id="KAJ8444770.1"/>
    </source>
</evidence>
<sequence length="238" mass="26893">MIGFQRSDAKHQGQRRCLGYDEPFALSERDTLRFILSTDCRKHQRSSREAHDLKSLYSTTSAQQCTAMQYTLEDQSAEQSNNTALINAVCQEVLKALKGKSGGSGIGTFADEVPTPPPSQNMTQEITPAHQPSSDELITTSSNHEVSQTSPLRRTSRSPLCNSSREEYHLNTFGLNCPYSDSNLGNVLFTQVGKVVNERHRAECVWIFDWYFNHVRETFGLLQKRIVQNVQEVVRRGH</sequence>
<evidence type="ECO:0000313" key="3">
    <source>
        <dbReference type="Proteomes" id="UP001153076"/>
    </source>
</evidence>
<keyword evidence="3" id="KW-1185">Reference proteome</keyword>